<keyword evidence="3" id="KW-1185">Reference proteome</keyword>
<name>A0A8T0XVL3_PANVG</name>
<evidence type="ECO:0000313" key="2">
    <source>
        <dbReference type="EMBL" id="KAG2662266.1"/>
    </source>
</evidence>
<protein>
    <submittedName>
        <fullName evidence="2">Uncharacterized protein</fullName>
    </submittedName>
</protein>
<evidence type="ECO:0000313" key="3">
    <source>
        <dbReference type="Proteomes" id="UP000823388"/>
    </source>
</evidence>
<evidence type="ECO:0000256" key="1">
    <source>
        <dbReference type="SAM" id="MobiDB-lite"/>
    </source>
</evidence>
<comment type="caution">
    <text evidence="2">The sequence shown here is derived from an EMBL/GenBank/DDBJ whole genome shotgun (WGS) entry which is preliminary data.</text>
</comment>
<dbReference type="Proteomes" id="UP000823388">
    <property type="component" value="Chromosome 1K"/>
</dbReference>
<dbReference type="EMBL" id="CM029037">
    <property type="protein sequence ID" value="KAG2662266.1"/>
    <property type="molecule type" value="Genomic_DNA"/>
</dbReference>
<dbReference type="AlphaFoldDB" id="A0A8T0XVL3"/>
<feature type="region of interest" description="Disordered" evidence="1">
    <location>
        <begin position="1"/>
        <end position="38"/>
    </location>
</feature>
<reference evidence="2" key="1">
    <citation type="submission" date="2020-05" db="EMBL/GenBank/DDBJ databases">
        <title>WGS assembly of Panicum virgatum.</title>
        <authorList>
            <person name="Lovell J.T."/>
            <person name="Jenkins J."/>
            <person name="Shu S."/>
            <person name="Juenger T.E."/>
            <person name="Schmutz J."/>
        </authorList>
    </citation>
    <scope>NUCLEOTIDE SEQUENCE</scope>
    <source>
        <strain evidence="2">AP13</strain>
    </source>
</reference>
<accession>A0A8T0XVL3</accession>
<organism evidence="2 3">
    <name type="scientific">Panicum virgatum</name>
    <name type="common">Blackwell switchgrass</name>
    <dbReference type="NCBI Taxonomy" id="38727"/>
    <lineage>
        <taxon>Eukaryota</taxon>
        <taxon>Viridiplantae</taxon>
        <taxon>Streptophyta</taxon>
        <taxon>Embryophyta</taxon>
        <taxon>Tracheophyta</taxon>
        <taxon>Spermatophyta</taxon>
        <taxon>Magnoliopsida</taxon>
        <taxon>Liliopsida</taxon>
        <taxon>Poales</taxon>
        <taxon>Poaceae</taxon>
        <taxon>PACMAD clade</taxon>
        <taxon>Panicoideae</taxon>
        <taxon>Panicodae</taxon>
        <taxon>Paniceae</taxon>
        <taxon>Panicinae</taxon>
        <taxon>Panicum</taxon>
        <taxon>Panicum sect. Hiantes</taxon>
    </lineage>
</organism>
<gene>
    <name evidence="2" type="ORF">PVAP13_1KG519700</name>
</gene>
<proteinExistence type="predicted"/>
<sequence length="38" mass="4058">MEPSPPATRKPGISAAPIDGDRRRKRVLPPFSPGSTVD</sequence>